<proteinExistence type="predicted"/>
<accession>A0A0P6JW05</accession>
<protein>
    <submittedName>
        <fullName evidence="1">Uncharacterized protein</fullName>
    </submittedName>
</protein>
<dbReference type="EMBL" id="GDIQ01006512">
    <property type="protein sequence ID" value="JAN88225.1"/>
    <property type="molecule type" value="Transcribed_RNA"/>
</dbReference>
<sequence>MNENCVWNVQTSSRDPVYLFVAYCQKSLFHVFFPLTFAMEMCMSCHLLAFIQYQLNVGFRPN</sequence>
<reference evidence="1" key="1">
    <citation type="submission" date="2015-10" db="EMBL/GenBank/DDBJ databases">
        <title>EvidentialGene: Evidence-directed Construction of Complete mRNA Transcriptomes without Genomes.</title>
        <authorList>
            <person name="Gilbert D.G."/>
        </authorList>
    </citation>
    <scope>NUCLEOTIDE SEQUENCE</scope>
</reference>
<evidence type="ECO:0000313" key="1">
    <source>
        <dbReference type="EMBL" id="JAN88225.1"/>
    </source>
</evidence>
<organism evidence="1">
    <name type="scientific">Daphnia magna</name>
    <dbReference type="NCBI Taxonomy" id="35525"/>
    <lineage>
        <taxon>Eukaryota</taxon>
        <taxon>Metazoa</taxon>
        <taxon>Ecdysozoa</taxon>
        <taxon>Arthropoda</taxon>
        <taxon>Crustacea</taxon>
        <taxon>Branchiopoda</taxon>
        <taxon>Diplostraca</taxon>
        <taxon>Cladocera</taxon>
        <taxon>Anomopoda</taxon>
        <taxon>Daphniidae</taxon>
        <taxon>Daphnia</taxon>
    </lineage>
</organism>
<dbReference type="AlphaFoldDB" id="A0A0P6JW05"/>
<name>A0A0P6JW05_9CRUS</name>